<gene>
    <name evidence="2" type="ORF">SAMN05444164_2177</name>
</gene>
<feature type="signal peptide" evidence="1">
    <location>
        <begin position="1"/>
        <end position="33"/>
    </location>
</feature>
<evidence type="ECO:0000313" key="3">
    <source>
        <dbReference type="Proteomes" id="UP000198992"/>
    </source>
</evidence>
<organism evidence="2 3">
    <name type="scientific">Bradyrhizobium erythrophlei</name>
    <dbReference type="NCBI Taxonomy" id="1437360"/>
    <lineage>
        <taxon>Bacteria</taxon>
        <taxon>Pseudomonadati</taxon>
        <taxon>Pseudomonadota</taxon>
        <taxon>Alphaproteobacteria</taxon>
        <taxon>Hyphomicrobiales</taxon>
        <taxon>Nitrobacteraceae</taxon>
        <taxon>Bradyrhizobium</taxon>
    </lineage>
</organism>
<reference evidence="2 3" key="1">
    <citation type="submission" date="2016-10" db="EMBL/GenBank/DDBJ databases">
        <authorList>
            <person name="de Groot N.N."/>
        </authorList>
    </citation>
    <scope>NUCLEOTIDE SEQUENCE [LARGE SCALE GENOMIC DNA]</scope>
    <source>
        <strain evidence="2 3">MT12</strain>
    </source>
</reference>
<name>A0A1H4TM33_9BRAD</name>
<protein>
    <submittedName>
        <fullName evidence="2">Uncharacterized protein</fullName>
    </submittedName>
</protein>
<keyword evidence="1" id="KW-0732">Signal</keyword>
<accession>A0A1H4TM33</accession>
<dbReference type="AlphaFoldDB" id="A0A1H4TM33"/>
<feature type="chain" id="PRO_5011719884" evidence="1">
    <location>
        <begin position="34"/>
        <end position="94"/>
    </location>
</feature>
<sequence length="94" mass="9959">MEILMIDLRRLGTRLGLAAILSVAVTTSCFAEATVQVPGVFASNETATRPWSAPVGHRQPRAADIPAAAAASQQIIDQEDAIVDRKIKGICRGC</sequence>
<evidence type="ECO:0000313" key="2">
    <source>
        <dbReference type="EMBL" id="SEC57505.1"/>
    </source>
</evidence>
<evidence type="ECO:0000256" key="1">
    <source>
        <dbReference type="SAM" id="SignalP"/>
    </source>
</evidence>
<proteinExistence type="predicted"/>
<dbReference type="EMBL" id="FNTH01000001">
    <property type="protein sequence ID" value="SEC57505.1"/>
    <property type="molecule type" value="Genomic_DNA"/>
</dbReference>
<dbReference type="Proteomes" id="UP000198992">
    <property type="component" value="Unassembled WGS sequence"/>
</dbReference>